<dbReference type="Gene3D" id="1.10.3290.10">
    <property type="entry name" value="Fido-like domain"/>
    <property type="match status" value="1"/>
</dbReference>
<gene>
    <name evidence="2" type="ORF">ACELLULO517_20770</name>
</gene>
<protein>
    <submittedName>
        <fullName evidence="2">Fic family protein</fullName>
    </submittedName>
</protein>
<dbReference type="InterPro" id="IPR003812">
    <property type="entry name" value="Fido"/>
</dbReference>
<dbReference type="SUPFAM" id="SSF140931">
    <property type="entry name" value="Fic-like"/>
    <property type="match status" value="1"/>
</dbReference>
<sequence>MIRQALAPDRRHRTMRVAGQPDLILFSPLDLPRAVDVAPVISLLELVQYRCGRLAANLEALPDASALQRLLNRWDAVILGASGDRRADFCALLISEQQGDGDGDALTIRQGRNYAALSDQILERATQSDPLASPAQVEARIKAMHARLSAKTAAQGFGGSFRTQVTVAGGFVLDLGRIAPPPPEHIAACLTDVAMFIAAPPPIPLLLRIAMVWAQLIAIAPFEQGNQMLCQALAAEMAVREGYAPLFNAQFVLPEQACARNALRAAILEGVWAPWFCYFLQGVNKAIGKVQDVIESVQTIAAQWERRLDGTRQHSFARATAQWASCQPALTANAVRARFDVSSPTARAALARLVEVGILLGHSESRGRRLYVAPDILAIFSDQADGPASPEAEPICMVAATGRPRGLFV</sequence>
<comment type="caution">
    <text evidence="2">The sequence shown here is derived from an EMBL/GenBank/DDBJ whole genome shotgun (WGS) entry which is preliminary data.</text>
</comment>
<proteinExistence type="predicted"/>
<evidence type="ECO:0000313" key="2">
    <source>
        <dbReference type="EMBL" id="MCB8882690.1"/>
    </source>
</evidence>
<dbReference type="RefSeq" id="WP_227309340.1">
    <property type="nucleotide sequence ID" value="NZ_JAESVA010000008.1"/>
</dbReference>
<keyword evidence="3" id="KW-1185">Reference proteome</keyword>
<organism evidence="2 3">
    <name type="scientific">Acidisoma cellulosilyticum</name>
    <dbReference type="NCBI Taxonomy" id="2802395"/>
    <lineage>
        <taxon>Bacteria</taxon>
        <taxon>Pseudomonadati</taxon>
        <taxon>Pseudomonadota</taxon>
        <taxon>Alphaproteobacteria</taxon>
        <taxon>Acetobacterales</taxon>
        <taxon>Acidocellaceae</taxon>
        <taxon>Acidisoma</taxon>
    </lineage>
</organism>
<evidence type="ECO:0000259" key="1">
    <source>
        <dbReference type="PROSITE" id="PS51459"/>
    </source>
</evidence>
<accession>A0A964E5I0</accession>
<dbReference type="Pfam" id="PF02661">
    <property type="entry name" value="Fic"/>
    <property type="match status" value="1"/>
</dbReference>
<dbReference type="PROSITE" id="PS51459">
    <property type="entry name" value="FIDO"/>
    <property type="match status" value="1"/>
</dbReference>
<dbReference type="EMBL" id="JAESVA010000008">
    <property type="protein sequence ID" value="MCB8882690.1"/>
    <property type="molecule type" value="Genomic_DNA"/>
</dbReference>
<dbReference type="AlphaFoldDB" id="A0A964E5I0"/>
<feature type="domain" description="Fido" evidence="1">
    <location>
        <begin position="136"/>
        <end position="281"/>
    </location>
</feature>
<evidence type="ECO:0000313" key="3">
    <source>
        <dbReference type="Proteomes" id="UP000721844"/>
    </source>
</evidence>
<name>A0A964E5I0_9PROT</name>
<dbReference type="Gene3D" id="1.10.10.10">
    <property type="entry name" value="Winged helix-like DNA-binding domain superfamily/Winged helix DNA-binding domain"/>
    <property type="match status" value="1"/>
</dbReference>
<dbReference type="Proteomes" id="UP000721844">
    <property type="component" value="Unassembled WGS sequence"/>
</dbReference>
<reference evidence="2 3" key="1">
    <citation type="journal article" date="2021" name="Microorganisms">
        <title>Acidisoma silvae sp. nov. and Acidisomacellulosilytica sp. nov., Two Acidophilic Bacteria Isolated from Decaying Wood, Hydrolyzing Cellulose and Producing Poly-3-hydroxybutyrate.</title>
        <authorList>
            <person name="Mieszkin S."/>
            <person name="Pouder E."/>
            <person name="Uroz S."/>
            <person name="Simon-Colin C."/>
            <person name="Alain K."/>
        </authorList>
    </citation>
    <scope>NUCLEOTIDE SEQUENCE [LARGE SCALE GENOMIC DNA]</scope>
    <source>
        <strain evidence="2 3">HW T5.17</strain>
    </source>
</reference>
<dbReference type="InterPro" id="IPR036388">
    <property type="entry name" value="WH-like_DNA-bd_sf"/>
</dbReference>
<dbReference type="InterPro" id="IPR036597">
    <property type="entry name" value="Fido-like_dom_sf"/>
</dbReference>